<keyword evidence="5" id="KW-0677">Repeat</keyword>
<dbReference type="Gene3D" id="3.80.10.10">
    <property type="entry name" value="Ribonuclease Inhibitor"/>
    <property type="match status" value="1"/>
</dbReference>
<dbReference type="InterPro" id="IPR056496">
    <property type="entry name" value="CS_DNAAF11_C"/>
</dbReference>
<feature type="region of interest" description="Disordered" evidence="9">
    <location>
        <begin position="200"/>
        <end position="225"/>
    </location>
</feature>
<proteinExistence type="inferred from homology"/>
<gene>
    <name evidence="11" type="ORF">RF55_243</name>
</gene>
<evidence type="ECO:0000313" key="11">
    <source>
        <dbReference type="EMBL" id="KMR05079.1"/>
    </source>
</evidence>
<name>A0A0J7P591_LASNI</name>
<dbReference type="AlphaFoldDB" id="A0A0J7P591"/>
<comment type="caution">
    <text evidence="11">The sequence shown here is derived from an EMBL/GenBank/DDBJ whole genome shotgun (WGS) entry which is preliminary data.</text>
</comment>
<evidence type="ECO:0000256" key="6">
    <source>
        <dbReference type="ARBA" id="ARBA00023069"/>
    </source>
</evidence>
<dbReference type="STRING" id="67767.A0A0J7P591"/>
<dbReference type="OrthoDB" id="10250990at2759"/>
<evidence type="ECO:0000256" key="4">
    <source>
        <dbReference type="ARBA" id="ARBA00022614"/>
    </source>
</evidence>
<dbReference type="Proteomes" id="UP000036403">
    <property type="component" value="Unassembled WGS sequence"/>
</dbReference>
<evidence type="ECO:0000256" key="3">
    <source>
        <dbReference type="ARBA" id="ARBA00022490"/>
    </source>
</evidence>
<keyword evidence="7" id="KW-0966">Cell projection</keyword>
<organism evidence="11 12">
    <name type="scientific">Lasius niger</name>
    <name type="common">Black garden ant</name>
    <dbReference type="NCBI Taxonomy" id="67767"/>
    <lineage>
        <taxon>Eukaryota</taxon>
        <taxon>Metazoa</taxon>
        <taxon>Ecdysozoa</taxon>
        <taxon>Arthropoda</taxon>
        <taxon>Hexapoda</taxon>
        <taxon>Insecta</taxon>
        <taxon>Pterygota</taxon>
        <taxon>Neoptera</taxon>
        <taxon>Endopterygota</taxon>
        <taxon>Hymenoptera</taxon>
        <taxon>Apocrita</taxon>
        <taxon>Aculeata</taxon>
        <taxon>Formicoidea</taxon>
        <taxon>Formicidae</taxon>
        <taxon>Formicinae</taxon>
        <taxon>Lasius</taxon>
        <taxon>Lasius</taxon>
    </lineage>
</organism>
<evidence type="ECO:0000313" key="12">
    <source>
        <dbReference type="Proteomes" id="UP000036403"/>
    </source>
</evidence>
<protein>
    <submittedName>
        <fullName evidence="11">Tilb-like protein</fullName>
    </submittedName>
</protein>
<dbReference type="Pfam" id="PF23602">
    <property type="entry name" value="CS_DNAAF11_C"/>
    <property type="match status" value="1"/>
</dbReference>
<reference evidence="11 12" key="1">
    <citation type="submission" date="2015-04" db="EMBL/GenBank/DDBJ databases">
        <title>Lasius niger genome sequencing.</title>
        <authorList>
            <person name="Konorov E.A."/>
            <person name="Nikitin M.A."/>
            <person name="Kirill M.V."/>
            <person name="Chang P."/>
        </authorList>
    </citation>
    <scope>NUCLEOTIDE SEQUENCE [LARGE SCALE GENOMIC DNA]</scope>
    <source>
        <tissue evidence="11">Whole</tissue>
    </source>
</reference>
<dbReference type="SUPFAM" id="SSF52058">
    <property type="entry name" value="L domain-like"/>
    <property type="match status" value="1"/>
</dbReference>
<dbReference type="GO" id="GO:0036158">
    <property type="term" value="P:outer dynein arm assembly"/>
    <property type="evidence" value="ECO:0007669"/>
    <property type="project" value="TreeGrafter"/>
</dbReference>
<feature type="domain" description="Dynein axonemal assembly factor 11-like CS" evidence="10">
    <location>
        <begin position="244"/>
        <end position="362"/>
    </location>
</feature>
<dbReference type="Pfam" id="PF14580">
    <property type="entry name" value="LRR_9"/>
    <property type="match status" value="1"/>
</dbReference>
<comment type="similarity">
    <text evidence="8">Belongs to the tilB family.</text>
</comment>
<sequence>MVKITLELIRKRSEHNEGEISTLEEIALHQENIDKIQLIDRHCRYLKILLLQNNLISRIENLSMLKRLEYLNLALNNIEVIENLEGLESLKKLDLTVNFIGNLQSVKNLRWNENLEQLILMGNPCADYEYYRQYIVATLPQLRELDMQEIERSERIKALQIYARARDDVIESYQRYEKTRIIERTRRNAALEMTEIKTNTIEEEQENKKNEAENVNTEQDDEAENERFWKQPSYHTPEDRIAIAERSLKKQEMRNHSSDKRDNRPKRVLKLFAPNGRAYNINQAKVSFKLNDEDDPDFVVLEVPVYRHLDTSYVDVDVNPTYVRVTIKGKILQLTLPCEVSVERSNVRRNTTTGNLVVSMARLIPCTTIVKKDESVKKKESKRETKILTVRPPVISRRALLEIGPSSDIHDFLMVTKDSAKQAQTDEKNLATEKKNLENFEDNPDVPPLE</sequence>
<accession>A0A0J7P591</accession>
<dbReference type="FunFam" id="3.80.10.10:FF:000052">
    <property type="entry name" value="Leucine rich repeat containing 6"/>
    <property type="match status" value="1"/>
</dbReference>
<dbReference type="PaxDb" id="67767-A0A0J7P591"/>
<dbReference type="PROSITE" id="PS51450">
    <property type="entry name" value="LRR"/>
    <property type="match status" value="3"/>
</dbReference>
<evidence type="ECO:0000256" key="2">
    <source>
        <dbReference type="ARBA" id="ARBA00004496"/>
    </source>
</evidence>
<evidence type="ECO:0000256" key="1">
    <source>
        <dbReference type="ARBA" id="ARBA00004138"/>
    </source>
</evidence>
<evidence type="ECO:0000256" key="7">
    <source>
        <dbReference type="ARBA" id="ARBA00023273"/>
    </source>
</evidence>
<dbReference type="SMART" id="SM00365">
    <property type="entry name" value="LRR_SD22"/>
    <property type="match status" value="3"/>
</dbReference>
<keyword evidence="3" id="KW-0963">Cytoplasm</keyword>
<evidence type="ECO:0000256" key="8">
    <source>
        <dbReference type="ARBA" id="ARBA00049982"/>
    </source>
</evidence>
<dbReference type="InterPro" id="IPR001611">
    <property type="entry name" value="Leu-rich_rpt"/>
</dbReference>
<dbReference type="GO" id="GO:0005737">
    <property type="term" value="C:cytoplasm"/>
    <property type="evidence" value="ECO:0007669"/>
    <property type="project" value="UniProtKB-SubCell"/>
</dbReference>
<evidence type="ECO:0000256" key="5">
    <source>
        <dbReference type="ARBA" id="ARBA00022737"/>
    </source>
</evidence>
<comment type="subcellular location">
    <subcellularLocation>
        <location evidence="1">Cell projection</location>
        <location evidence="1">Cilium</location>
    </subcellularLocation>
    <subcellularLocation>
        <location evidence="2">Cytoplasm</location>
    </subcellularLocation>
</comment>
<dbReference type="InterPro" id="IPR032675">
    <property type="entry name" value="LRR_dom_sf"/>
</dbReference>
<evidence type="ECO:0000256" key="9">
    <source>
        <dbReference type="SAM" id="MobiDB-lite"/>
    </source>
</evidence>
<keyword evidence="6" id="KW-0969">Cilium</keyword>
<dbReference type="GO" id="GO:0005929">
    <property type="term" value="C:cilium"/>
    <property type="evidence" value="ECO:0007669"/>
    <property type="project" value="UniProtKB-SubCell"/>
</dbReference>
<dbReference type="PANTHER" id="PTHR18849:SF0">
    <property type="entry name" value="CILIA- AND FLAGELLA-ASSOCIATED PROTEIN 410-RELATED"/>
    <property type="match status" value="1"/>
</dbReference>
<evidence type="ECO:0000259" key="10">
    <source>
        <dbReference type="Pfam" id="PF23602"/>
    </source>
</evidence>
<keyword evidence="4" id="KW-0433">Leucine-rich repeat</keyword>
<dbReference type="EMBL" id="LBMM01000070">
    <property type="protein sequence ID" value="KMR05079.1"/>
    <property type="molecule type" value="Genomic_DNA"/>
</dbReference>
<keyword evidence="12" id="KW-1185">Reference proteome</keyword>
<dbReference type="PANTHER" id="PTHR18849">
    <property type="entry name" value="LEUCINE RICH REPEAT PROTEIN"/>
    <property type="match status" value="1"/>
</dbReference>